<dbReference type="GO" id="GO:0006777">
    <property type="term" value="P:Mo-molybdopterin cofactor biosynthetic process"/>
    <property type="evidence" value="ECO:0007669"/>
    <property type="project" value="UniProtKB-KW"/>
</dbReference>
<evidence type="ECO:0000256" key="2">
    <source>
        <dbReference type="ARBA" id="ARBA00005426"/>
    </source>
</evidence>
<dbReference type="AlphaFoldDB" id="A0A252A4R7"/>
<evidence type="ECO:0000256" key="12">
    <source>
        <dbReference type="ARBA" id="ARBA00049878"/>
    </source>
</evidence>
<evidence type="ECO:0000256" key="5">
    <source>
        <dbReference type="ARBA" id="ARBA00023150"/>
    </source>
</evidence>
<name>A0A252A4R7_9PROT</name>
<keyword evidence="5" id="KW-0501">Molybdenum cofactor biosynthesis</keyword>
<sequence>MIRVCVQTEEFDVGQEAARLSRVSGSVGGMSLFVGQVREQNDGLESLTLEHYPGMTEALLTELAQQARARFNLLACTVVHRVGTLGVGAPIVFVGSAAPHRAAALQATAFLIDRLKTGAPFWKREHFKDGRTAWVEAKEADDTAAAAWD</sequence>
<evidence type="ECO:0000256" key="1">
    <source>
        <dbReference type="ARBA" id="ARBA00005046"/>
    </source>
</evidence>
<reference evidence="13 14" key="1">
    <citation type="submission" date="2014-06" db="EMBL/GenBank/DDBJ databases">
        <authorList>
            <person name="Ju J."/>
            <person name="Zhang J."/>
        </authorList>
    </citation>
    <scope>NUCLEOTIDE SEQUENCE [LARGE SCALE GENOMIC DNA]</scope>
    <source>
        <strain evidence="13">DmW_045</strain>
    </source>
</reference>
<evidence type="ECO:0000256" key="8">
    <source>
        <dbReference type="ARBA" id="ARBA00029745"/>
    </source>
</evidence>
<evidence type="ECO:0000256" key="10">
    <source>
        <dbReference type="ARBA" id="ARBA00030781"/>
    </source>
</evidence>
<comment type="subunit">
    <text evidence="7">Heterotetramer of 2 MoaD subunits and 2 MoaE subunits. Also stable as homodimer. The enzyme changes between these two forms during catalysis.</text>
</comment>
<evidence type="ECO:0000256" key="3">
    <source>
        <dbReference type="ARBA" id="ARBA00011950"/>
    </source>
</evidence>
<dbReference type="PANTHER" id="PTHR23404">
    <property type="entry name" value="MOLYBDOPTERIN SYNTHASE RELATED"/>
    <property type="match status" value="1"/>
</dbReference>
<proteinExistence type="inferred from homology"/>
<comment type="pathway">
    <text evidence="1">Cofactor biosynthesis; molybdopterin biosynthesis.</text>
</comment>
<dbReference type="Gene3D" id="3.90.1170.40">
    <property type="entry name" value="Molybdopterin biosynthesis MoaE subunit"/>
    <property type="match status" value="1"/>
</dbReference>
<evidence type="ECO:0000256" key="7">
    <source>
        <dbReference type="ARBA" id="ARBA00026066"/>
    </source>
</evidence>
<dbReference type="InterPro" id="IPR003448">
    <property type="entry name" value="Mopterin_biosynth_MoaE"/>
</dbReference>
<evidence type="ECO:0000313" key="14">
    <source>
        <dbReference type="Proteomes" id="UP000194639"/>
    </source>
</evidence>
<dbReference type="UniPathway" id="UPA00344"/>
<comment type="function">
    <text evidence="6">Converts molybdopterin precursor Z into molybdopterin. This requires the incorporation of two sulfur atoms into precursor Z to generate a dithiolene group. The sulfur is provided by MoaD.</text>
</comment>
<dbReference type="Proteomes" id="UP000194639">
    <property type="component" value="Unassembled WGS sequence"/>
</dbReference>
<dbReference type="EMBL" id="JOMO01000011">
    <property type="protein sequence ID" value="OUI84403.1"/>
    <property type="molecule type" value="Genomic_DNA"/>
</dbReference>
<evidence type="ECO:0000256" key="11">
    <source>
        <dbReference type="ARBA" id="ARBA00032474"/>
    </source>
</evidence>
<accession>A0A252A4R7</accession>
<evidence type="ECO:0000256" key="9">
    <source>
        <dbReference type="ARBA" id="ARBA00030407"/>
    </source>
</evidence>
<comment type="similarity">
    <text evidence="2">Belongs to the MoaE family.</text>
</comment>
<evidence type="ECO:0000313" key="13">
    <source>
        <dbReference type="EMBL" id="OUI84403.1"/>
    </source>
</evidence>
<dbReference type="CDD" id="cd00756">
    <property type="entry name" value="MoaE"/>
    <property type="match status" value="1"/>
</dbReference>
<dbReference type="EC" id="2.8.1.12" evidence="3"/>
<gene>
    <name evidence="13" type="ORF">HK12_00420</name>
</gene>
<dbReference type="Pfam" id="PF02391">
    <property type="entry name" value="MoaE"/>
    <property type="match status" value="1"/>
</dbReference>
<dbReference type="SUPFAM" id="SSF54690">
    <property type="entry name" value="Molybdopterin synthase subunit MoaE"/>
    <property type="match status" value="1"/>
</dbReference>
<dbReference type="GO" id="GO:0030366">
    <property type="term" value="F:molybdopterin synthase activity"/>
    <property type="evidence" value="ECO:0007669"/>
    <property type="project" value="UniProtKB-EC"/>
</dbReference>
<dbReference type="InterPro" id="IPR036563">
    <property type="entry name" value="MoaE_sf"/>
</dbReference>
<evidence type="ECO:0000256" key="4">
    <source>
        <dbReference type="ARBA" id="ARBA00013858"/>
    </source>
</evidence>
<comment type="catalytic activity">
    <reaction evidence="12">
        <text>2 [molybdopterin-synthase sulfur-carrier protein]-C-terminal-Gly-aminoethanethioate + cyclic pyranopterin phosphate + H2O = molybdopterin + 2 [molybdopterin-synthase sulfur-carrier protein]-C-terminal Gly-Gly + 2 H(+)</text>
        <dbReference type="Rhea" id="RHEA:26333"/>
        <dbReference type="Rhea" id="RHEA-COMP:12202"/>
        <dbReference type="Rhea" id="RHEA-COMP:19907"/>
        <dbReference type="ChEBI" id="CHEBI:15377"/>
        <dbReference type="ChEBI" id="CHEBI:15378"/>
        <dbReference type="ChEBI" id="CHEBI:58698"/>
        <dbReference type="ChEBI" id="CHEBI:59648"/>
        <dbReference type="ChEBI" id="CHEBI:90778"/>
        <dbReference type="ChEBI" id="CHEBI:232372"/>
        <dbReference type="EC" id="2.8.1.12"/>
    </reaction>
</comment>
<organism evidence="13 14">
    <name type="scientific">Acetobacter orientalis</name>
    <dbReference type="NCBI Taxonomy" id="146474"/>
    <lineage>
        <taxon>Bacteria</taxon>
        <taxon>Pseudomonadati</taxon>
        <taxon>Pseudomonadota</taxon>
        <taxon>Alphaproteobacteria</taxon>
        <taxon>Acetobacterales</taxon>
        <taxon>Acetobacteraceae</taxon>
        <taxon>Acetobacter</taxon>
    </lineage>
</organism>
<dbReference type="RefSeq" id="WP_086551773.1">
    <property type="nucleotide sequence ID" value="NZ_JOMO01000011.1"/>
</dbReference>
<evidence type="ECO:0000256" key="6">
    <source>
        <dbReference type="ARBA" id="ARBA00025448"/>
    </source>
</evidence>
<comment type="caution">
    <text evidence="13">The sequence shown here is derived from an EMBL/GenBank/DDBJ whole genome shotgun (WGS) entry which is preliminary data.</text>
</comment>
<protein>
    <recommendedName>
        <fullName evidence="4">Molybdopterin synthase catalytic subunit</fullName>
        <ecNumber evidence="3">2.8.1.12</ecNumber>
    </recommendedName>
    <alternativeName>
        <fullName evidence="10">MPT synthase subunit 2</fullName>
    </alternativeName>
    <alternativeName>
        <fullName evidence="8">Molybdenum cofactor biosynthesis protein E</fullName>
    </alternativeName>
    <alternativeName>
        <fullName evidence="9">Molybdopterin-converting factor large subunit</fullName>
    </alternativeName>
    <alternativeName>
        <fullName evidence="11">Molybdopterin-converting factor subunit 2</fullName>
    </alternativeName>
</protein>